<evidence type="ECO:0000256" key="5">
    <source>
        <dbReference type="ARBA" id="ARBA00022692"/>
    </source>
</evidence>
<feature type="transmembrane region" description="Helical" evidence="15">
    <location>
        <begin position="218"/>
        <end position="237"/>
    </location>
</feature>
<feature type="domain" description="FeoB-type G" evidence="16">
    <location>
        <begin position="3"/>
        <end position="166"/>
    </location>
</feature>
<keyword evidence="8 15" id="KW-0408">Iron</keyword>
<dbReference type="Pfam" id="PF07664">
    <property type="entry name" value="FeoB_C"/>
    <property type="match status" value="1"/>
</dbReference>
<dbReference type="AlphaFoldDB" id="A0A832GPR1"/>
<keyword evidence="4 15" id="KW-0410">Iron transport</keyword>
<evidence type="ECO:0000256" key="3">
    <source>
        <dbReference type="ARBA" id="ARBA00022475"/>
    </source>
</evidence>
<feature type="transmembrane region" description="Helical" evidence="15">
    <location>
        <begin position="257"/>
        <end position="276"/>
    </location>
</feature>
<feature type="transmembrane region" description="Helical" evidence="15">
    <location>
        <begin position="451"/>
        <end position="470"/>
    </location>
</feature>
<evidence type="ECO:0000256" key="2">
    <source>
        <dbReference type="ARBA" id="ARBA00022448"/>
    </source>
</evidence>
<dbReference type="InterPro" id="IPR027417">
    <property type="entry name" value="P-loop_NTPase"/>
</dbReference>
<dbReference type="GO" id="GO:0015093">
    <property type="term" value="F:ferrous iron transmembrane transporter activity"/>
    <property type="evidence" value="ECO:0007669"/>
    <property type="project" value="UniProtKB-UniRule"/>
</dbReference>
<protein>
    <recommendedName>
        <fullName evidence="12 15">Ferrous iron transport protein B</fullName>
    </recommendedName>
</protein>
<dbReference type="SUPFAM" id="SSF52540">
    <property type="entry name" value="P-loop containing nucleoside triphosphate hydrolases"/>
    <property type="match status" value="1"/>
</dbReference>
<comment type="function">
    <text evidence="15">Probable transporter of a GTP-driven Fe(2+) uptake system.</text>
</comment>
<dbReference type="GO" id="GO:0005886">
    <property type="term" value="C:plasma membrane"/>
    <property type="evidence" value="ECO:0007669"/>
    <property type="project" value="UniProtKB-SubCell"/>
</dbReference>
<evidence type="ECO:0000256" key="8">
    <source>
        <dbReference type="ARBA" id="ARBA00023004"/>
    </source>
</evidence>
<dbReference type="PANTHER" id="PTHR43185">
    <property type="entry name" value="FERROUS IRON TRANSPORT PROTEIN B"/>
    <property type="match status" value="1"/>
</dbReference>
<feature type="binding site" evidence="14">
    <location>
        <position position="21"/>
    </location>
    <ligand>
        <name>Mg(2+)</name>
        <dbReference type="ChEBI" id="CHEBI:18420"/>
        <label>2</label>
    </ligand>
</feature>
<feature type="transmembrane region" description="Helical" evidence="15">
    <location>
        <begin position="592"/>
        <end position="613"/>
    </location>
</feature>
<feature type="transmembrane region" description="Helical" evidence="15">
    <location>
        <begin position="390"/>
        <end position="413"/>
    </location>
</feature>
<dbReference type="GO" id="GO:0046872">
    <property type="term" value="F:metal ion binding"/>
    <property type="evidence" value="ECO:0007669"/>
    <property type="project" value="UniProtKB-KW"/>
</dbReference>
<dbReference type="InterPro" id="IPR003373">
    <property type="entry name" value="Fe2_transport_prot-B"/>
</dbReference>
<evidence type="ECO:0000256" key="9">
    <source>
        <dbReference type="ARBA" id="ARBA00023065"/>
    </source>
</evidence>
<dbReference type="PROSITE" id="PS51711">
    <property type="entry name" value="G_FEOB"/>
    <property type="match status" value="1"/>
</dbReference>
<keyword evidence="14" id="KW-0479">Metal-binding</keyword>
<keyword evidence="2 15" id="KW-0813">Transport</keyword>
<evidence type="ECO:0000256" key="4">
    <source>
        <dbReference type="ARBA" id="ARBA00022496"/>
    </source>
</evidence>
<evidence type="ECO:0000256" key="10">
    <source>
        <dbReference type="ARBA" id="ARBA00023134"/>
    </source>
</evidence>
<evidence type="ECO:0000256" key="6">
    <source>
        <dbReference type="ARBA" id="ARBA00022741"/>
    </source>
</evidence>
<reference evidence="17" key="1">
    <citation type="journal article" date="2020" name="mSystems">
        <title>Genome- and Community-Level Interaction Insights into Carbon Utilization and Element Cycling Functions of Hydrothermarchaeota in Hydrothermal Sediment.</title>
        <authorList>
            <person name="Zhou Z."/>
            <person name="Liu Y."/>
            <person name="Xu W."/>
            <person name="Pan J."/>
            <person name="Luo Z.H."/>
            <person name="Li M."/>
        </authorList>
    </citation>
    <scope>NUCLEOTIDE SEQUENCE [LARGE SCALE GENOMIC DNA]</scope>
    <source>
        <strain evidence="17">SpSt-605</strain>
    </source>
</reference>
<dbReference type="InterPro" id="IPR050860">
    <property type="entry name" value="FeoB_GTPase"/>
</dbReference>
<dbReference type="InterPro" id="IPR011642">
    <property type="entry name" value="Gate_dom"/>
</dbReference>
<gene>
    <name evidence="17" type="primary">feoB</name>
    <name evidence="17" type="ORF">ENT73_07725</name>
</gene>
<keyword evidence="14" id="KW-0460">Magnesium</keyword>
<proteinExistence type="inferred from homology"/>
<feature type="transmembrane region" description="Helical" evidence="15">
    <location>
        <begin position="362"/>
        <end position="384"/>
    </location>
</feature>
<evidence type="ECO:0000256" key="1">
    <source>
        <dbReference type="ARBA" id="ARBA00004651"/>
    </source>
</evidence>
<dbReference type="Pfam" id="PF07670">
    <property type="entry name" value="Gate"/>
    <property type="match status" value="2"/>
</dbReference>
<keyword evidence="7 15" id="KW-1133">Transmembrane helix</keyword>
<keyword evidence="10 13" id="KW-0342">GTP-binding</keyword>
<evidence type="ECO:0000256" key="13">
    <source>
        <dbReference type="PIRSR" id="PIRSR603373-1"/>
    </source>
</evidence>
<keyword evidence="9" id="KW-0406">Ion transport</keyword>
<feature type="transmembrane region" description="Helical" evidence="15">
    <location>
        <begin position="328"/>
        <end position="350"/>
    </location>
</feature>
<dbReference type="InterPro" id="IPR030389">
    <property type="entry name" value="G_FEOB_dom"/>
</dbReference>
<keyword evidence="3" id="KW-1003">Cell membrane</keyword>
<sequence length="644" mass="72725">MKKLIIVLVGNPNVGKTSILNHLAGTNLMIGNWPGVTVEKRSGKTFFQDYELELVDLPGIYTLEQATSEDESITIDYLTKGQYDLILHVIESPRLERDLYLTTQLLELKKPMVIALNMIDEAQALGISINERRLSELFQVKVVKTVGRTGEGVKELLPALVETYEKKLLPHFEILSLSQLPGATEEDKRLALVKGIYAEIVRREFFPKRPLTEILDNLLLHPVLGFFFLFFILYFTFKLTFDLSSPFIDFIDGFVQDFLAPGILTLLKNLEVPLFLSRLISEAFFGGLGIVLSFVPLVAVIYFFLTLLETSGYLPRVAFLMDRFTHKVGLHGQSVIPLMLGFGCNVPAILATRTLQDRLDRLLLIAMIPFMSCSARLVVFSFFALTFFPYPALLIFALYLVGILLAFLTSIFLRKSLLKKELSHFVMDLPPYRLPSLKVLFKIVFLHLKNFIVRAGTIIFALSVLVWLALNLPPGVEKLEDSVAGKVGKTLAPLFEPIGLGDWRITTSLIPAFLAREAILSNLAVILKVEEKEEVSFTFEEKAKEQVTKLWVAVKESFFSLFSLYPKALLVEEEEKGSLRGEIKKVLSPTSALSFLFFILIYNSCIATFVTMWKEGSRNFALGFLLYSFLLAWTVSFIVYKLVS</sequence>
<feature type="binding site" evidence="13">
    <location>
        <begin position="117"/>
        <end position="120"/>
    </location>
    <ligand>
        <name>GTP</name>
        <dbReference type="ChEBI" id="CHEBI:37565"/>
        <label>1</label>
    </ligand>
</feature>
<evidence type="ECO:0000313" key="17">
    <source>
        <dbReference type="EMBL" id="HGV55946.1"/>
    </source>
</evidence>
<name>A0A832GPR1_9BACT</name>
<evidence type="ECO:0000256" key="14">
    <source>
        <dbReference type="PIRSR" id="PIRSR603373-2"/>
    </source>
</evidence>
<keyword evidence="6 13" id="KW-0547">Nucleotide-binding</keyword>
<dbReference type="PANTHER" id="PTHR43185:SF1">
    <property type="entry name" value="FE(2+) TRANSPORTER FEOB"/>
    <property type="match status" value="1"/>
</dbReference>
<organism evidence="17">
    <name type="scientific">Caldimicrobium thiodismutans</name>
    <dbReference type="NCBI Taxonomy" id="1653476"/>
    <lineage>
        <taxon>Bacteria</taxon>
        <taxon>Pseudomonadati</taxon>
        <taxon>Thermodesulfobacteriota</taxon>
        <taxon>Thermodesulfobacteria</taxon>
        <taxon>Thermodesulfobacteriales</taxon>
        <taxon>Thermodesulfobacteriaceae</taxon>
        <taxon>Caldimicrobium</taxon>
    </lineage>
</organism>
<dbReference type="GO" id="GO:0005525">
    <property type="term" value="F:GTP binding"/>
    <property type="evidence" value="ECO:0007669"/>
    <property type="project" value="UniProtKB-KW"/>
</dbReference>
<dbReference type="CDD" id="cd01879">
    <property type="entry name" value="FeoB"/>
    <property type="match status" value="1"/>
</dbReference>
<dbReference type="Gene3D" id="3.40.50.300">
    <property type="entry name" value="P-loop containing nucleotide triphosphate hydrolases"/>
    <property type="match status" value="1"/>
</dbReference>
<evidence type="ECO:0000256" key="15">
    <source>
        <dbReference type="RuleBase" id="RU362098"/>
    </source>
</evidence>
<feature type="binding site" evidence="13">
    <location>
        <begin position="10"/>
        <end position="17"/>
    </location>
    <ligand>
        <name>GTP</name>
        <dbReference type="ChEBI" id="CHEBI:37565"/>
        <label>1</label>
    </ligand>
</feature>
<comment type="similarity">
    <text evidence="15">Belongs to the TRAFAC class TrmE-Era-EngA-EngB-Septin-like GTPase superfamily. FeoB GTPase (TC 9.A.8) family.</text>
</comment>
<evidence type="ECO:0000256" key="7">
    <source>
        <dbReference type="ARBA" id="ARBA00022989"/>
    </source>
</evidence>
<feature type="binding site" evidence="14">
    <location>
        <position position="25"/>
    </location>
    <ligand>
        <name>Mg(2+)</name>
        <dbReference type="ChEBI" id="CHEBI:18420"/>
        <label>2</label>
    </ligand>
</feature>
<dbReference type="EMBL" id="DSZU01000141">
    <property type="protein sequence ID" value="HGV55946.1"/>
    <property type="molecule type" value="Genomic_DNA"/>
</dbReference>
<evidence type="ECO:0000259" key="16">
    <source>
        <dbReference type="PROSITE" id="PS51711"/>
    </source>
</evidence>
<dbReference type="InterPro" id="IPR011640">
    <property type="entry name" value="Fe2_transport_prot_B_C"/>
</dbReference>
<dbReference type="Pfam" id="PF02421">
    <property type="entry name" value="FeoB_N"/>
    <property type="match status" value="1"/>
</dbReference>
<feature type="binding site" evidence="13">
    <location>
        <begin position="35"/>
        <end position="39"/>
    </location>
    <ligand>
        <name>GTP</name>
        <dbReference type="ChEBI" id="CHEBI:37565"/>
        <label>2</label>
    </ligand>
</feature>
<evidence type="ECO:0000256" key="12">
    <source>
        <dbReference type="NCBIfam" id="TIGR00437"/>
    </source>
</evidence>
<keyword evidence="5 15" id="KW-0812">Transmembrane</keyword>
<evidence type="ECO:0000256" key="11">
    <source>
        <dbReference type="ARBA" id="ARBA00023136"/>
    </source>
</evidence>
<feature type="transmembrane region" description="Helical" evidence="15">
    <location>
        <begin position="620"/>
        <end position="640"/>
    </location>
</feature>
<feature type="transmembrane region" description="Helical" evidence="15">
    <location>
        <begin position="283"/>
        <end position="308"/>
    </location>
</feature>
<accession>A0A832GPR1</accession>
<comment type="caution">
    <text evidence="17">The sequence shown here is derived from an EMBL/GenBank/DDBJ whole genome shotgun (WGS) entry which is preliminary data.</text>
</comment>
<keyword evidence="11 15" id="KW-0472">Membrane</keyword>
<comment type="subcellular location">
    <subcellularLocation>
        <location evidence="15">Cell inner membrane</location>
        <topology evidence="15">Multi-pass membrane protein</topology>
    </subcellularLocation>
    <subcellularLocation>
        <location evidence="1">Cell membrane</location>
        <topology evidence="1">Multi-pass membrane protein</topology>
    </subcellularLocation>
</comment>
<dbReference type="NCBIfam" id="TIGR00437">
    <property type="entry name" value="feoB"/>
    <property type="match status" value="1"/>
</dbReference>
<feature type="binding site" evidence="13">
    <location>
        <begin position="56"/>
        <end position="59"/>
    </location>
    <ligand>
        <name>GTP</name>
        <dbReference type="ChEBI" id="CHEBI:37565"/>
        <label>3</label>
    </ligand>
</feature>